<name>A0ABW1MIJ3_9ACTN</name>
<protein>
    <submittedName>
        <fullName evidence="3">Amino acid adenylation domain-containing protein</fullName>
    </submittedName>
</protein>
<dbReference type="Pfam" id="PF13193">
    <property type="entry name" value="AMP-binding_C"/>
    <property type="match status" value="1"/>
</dbReference>
<dbReference type="InterPro" id="IPR042099">
    <property type="entry name" value="ANL_N_sf"/>
</dbReference>
<dbReference type="RefSeq" id="WP_031053698.1">
    <property type="nucleotide sequence ID" value="NZ_JBHSPX010000004.1"/>
</dbReference>
<evidence type="ECO:0000313" key="4">
    <source>
        <dbReference type="Proteomes" id="UP001596139"/>
    </source>
</evidence>
<dbReference type="Gene3D" id="3.40.50.12780">
    <property type="entry name" value="N-terminal domain of ligase-like"/>
    <property type="match status" value="1"/>
</dbReference>
<comment type="caution">
    <text evidence="3">The sequence shown here is derived from an EMBL/GenBank/DDBJ whole genome shotgun (WGS) entry which is preliminary data.</text>
</comment>
<gene>
    <name evidence="3" type="ORF">ACFP4F_11650</name>
</gene>
<dbReference type="PANTHER" id="PTHR45527:SF1">
    <property type="entry name" value="FATTY ACID SYNTHASE"/>
    <property type="match status" value="1"/>
</dbReference>
<dbReference type="EMBL" id="JBHSPX010000004">
    <property type="protein sequence ID" value="MFC6063206.1"/>
    <property type="molecule type" value="Genomic_DNA"/>
</dbReference>
<sequence>MTDHTLYDWFARSVERYPDAPALEVRDHRLTYRELHACAAALAARILREHGRAPERVALLASRSLTAFAGYLAALRLGAVVTPLNPGYPARRNQGVYELAGAEVLLTDEAGAAQLPHFPERPGHTRLTLTDAEAATLADGAEPPSQERPGTTPDDLAYVLFTSGSTGRPKGVPIRHRNLSPYLAHNIERYEVGPGCRVSHTFDLTFDPSVFDLFVTWGAGATLVAAQRSELLKPVDHLVERGITHWFSVPSLVSVAAGLGNLPSGLVTGLRYGIFIGEQLTYRQAEVWRAVAPDAVIENVYGPTELTVACTEFRLPADPAQWPVTSNATVPIGPVYPFLDQLVLDEEGRPAAEGELCVRGSQRFDGYLDPADDQRRFVSFDGTTAEPYDGKGGLTTEHYYRTGDRVRYENGVLVHLGRLDNQVKVRGYRIELGEVEAAMRHHPAMREAVVVAVPGADGTELVGCYTGEELTPSAALLWLRKHIPVHMVPRRLVHLDELPLNPNGKIDRPALRQRFTDPVPAA</sequence>
<dbReference type="Pfam" id="PF00501">
    <property type="entry name" value="AMP-binding"/>
    <property type="match status" value="1"/>
</dbReference>
<evidence type="ECO:0000313" key="3">
    <source>
        <dbReference type="EMBL" id="MFC6063206.1"/>
    </source>
</evidence>
<evidence type="ECO:0000259" key="2">
    <source>
        <dbReference type="Pfam" id="PF13193"/>
    </source>
</evidence>
<dbReference type="InterPro" id="IPR010071">
    <property type="entry name" value="AA_adenyl_dom"/>
</dbReference>
<accession>A0ABW1MIJ3</accession>
<organism evidence="3 4">
    <name type="scientific">Streptomyces ochraceiscleroticus</name>
    <dbReference type="NCBI Taxonomy" id="47761"/>
    <lineage>
        <taxon>Bacteria</taxon>
        <taxon>Bacillati</taxon>
        <taxon>Actinomycetota</taxon>
        <taxon>Actinomycetes</taxon>
        <taxon>Kitasatosporales</taxon>
        <taxon>Streptomycetaceae</taxon>
        <taxon>Streptomyces</taxon>
    </lineage>
</organism>
<reference evidence="4" key="1">
    <citation type="journal article" date="2019" name="Int. J. Syst. Evol. Microbiol.">
        <title>The Global Catalogue of Microorganisms (GCM) 10K type strain sequencing project: providing services to taxonomists for standard genome sequencing and annotation.</title>
        <authorList>
            <consortium name="The Broad Institute Genomics Platform"/>
            <consortium name="The Broad Institute Genome Sequencing Center for Infectious Disease"/>
            <person name="Wu L."/>
            <person name="Ma J."/>
        </authorList>
    </citation>
    <scope>NUCLEOTIDE SEQUENCE [LARGE SCALE GENOMIC DNA]</scope>
    <source>
        <strain evidence="4">CGMCC 1.15180</strain>
    </source>
</reference>
<dbReference type="SUPFAM" id="SSF56801">
    <property type="entry name" value="Acetyl-CoA synthetase-like"/>
    <property type="match status" value="1"/>
</dbReference>
<dbReference type="InterPro" id="IPR020845">
    <property type="entry name" value="AMP-binding_CS"/>
</dbReference>
<dbReference type="Proteomes" id="UP001596139">
    <property type="component" value="Unassembled WGS sequence"/>
</dbReference>
<dbReference type="InterPro" id="IPR000873">
    <property type="entry name" value="AMP-dep_synth/lig_dom"/>
</dbReference>
<dbReference type="NCBIfam" id="TIGR01733">
    <property type="entry name" value="AA-adenyl-dom"/>
    <property type="match status" value="1"/>
</dbReference>
<proteinExistence type="predicted"/>
<dbReference type="InterPro" id="IPR045851">
    <property type="entry name" value="AMP-bd_C_sf"/>
</dbReference>
<feature type="domain" description="AMP-binding enzyme C-terminal" evidence="2">
    <location>
        <begin position="434"/>
        <end position="505"/>
    </location>
</feature>
<dbReference type="InterPro" id="IPR025110">
    <property type="entry name" value="AMP-bd_C"/>
</dbReference>
<dbReference type="PROSITE" id="PS00455">
    <property type="entry name" value="AMP_BINDING"/>
    <property type="match status" value="1"/>
</dbReference>
<evidence type="ECO:0000259" key="1">
    <source>
        <dbReference type="Pfam" id="PF00501"/>
    </source>
</evidence>
<feature type="domain" description="AMP-dependent synthetase/ligase" evidence="1">
    <location>
        <begin position="10"/>
        <end position="368"/>
    </location>
</feature>
<dbReference type="PANTHER" id="PTHR45527">
    <property type="entry name" value="NONRIBOSOMAL PEPTIDE SYNTHETASE"/>
    <property type="match status" value="1"/>
</dbReference>
<keyword evidence="4" id="KW-1185">Reference proteome</keyword>
<dbReference type="Gene3D" id="3.30.300.30">
    <property type="match status" value="1"/>
</dbReference>
<dbReference type="PRINTS" id="PR00154">
    <property type="entry name" value="AMPBINDING"/>
</dbReference>
<dbReference type="InterPro" id="IPR020459">
    <property type="entry name" value="AMP-binding"/>
</dbReference>